<dbReference type="InterPro" id="IPR000766">
    <property type="entry name" value="GalP_uridyl_Trfase_II"/>
</dbReference>
<dbReference type="InterPro" id="IPR005849">
    <property type="entry name" value="GalP_Utransf_N"/>
</dbReference>
<dbReference type="InterPro" id="IPR023425">
    <property type="entry name" value="GalP_uridyl_Trfase_II_CS"/>
</dbReference>
<dbReference type="PANTHER" id="PTHR39191">
    <property type="entry name" value="GALACTOSE-1-PHOSPHATE URIDYLYLTRANSFERASE"/>
    <property type="match status" value="1"/>
</dbReference>
<evidence type="ECO:0000256" key="2">
    <source>
        <dbReference type="ARBA" id="ARBA00004496"/>
    </source>
</evidence>
<dbReference type="RefSeq" id="WP_180872959.1">
    <property type="nucleotide sequence ID" value="NZ_CP047409.1"/>
</dbReference>
<keyword evidence="5 10" id="KW-0963">Cytoplasm</keyword>
<dbReference type="Pfam" id="PF01087">
    <property type="entry name" value="GalP_UDP_transf"/>
    <property type="match status" value="1"/>
</dbReference>
<gene>
    <name evidence="10" type="primary">galT</name>
    <name evidence="13" type="ORF">GTO82_06600</name>
</gene>
<keyword evidence="8 10" id="KW-0299">Galactose metabolism</keyword>
<evidence type="ECO:0000256" key="1">
    <source>
        <dbReference type="ARBA" id="ARBA00001107"/>
    </source>
</evidence>
<evidence type="ECO:0000259" key="11">
    <source>
        <dbReference type="Pfam" id="PF01087"/>
    </source>
</evidence>
<dbReference type="PROSITE" id="PS01163">
    <property type="entry name" value="GAL_P_UDP_TRANSF_II"/>
    <property type="match status" value="1"/>
</dbReference>
<evidence type="ECO:0000259" key="12">
    <source>
        <dbReference type="Pfam" id="PF02744"/>
    </source>
</evidence>
<proteinExistence type="inferred from homology"/>
<dbReference type="InterPro" id="IPR005850">
    <property type="entry name" value="GalP_Utransf_C"/>
</dbReference>
<evidence type="ECO:0000256" key="6">
    <source>
        <dbReference type="ARBA" id="ARBA00022679"/>
    </source>
</evidence>
<accession>A0A9X7TYG4</accession>
<organism evidence="13 14">
    <name type="scientific">Lactobacillus johnsonii</name>
    <dbReference type="NCBI Taxonomy" id="33959"/>
    <lineage>
        <taxon>Bacteria</taxon>
        <taxon>Bacillati</taxon>
        <taxon>Bacillota</taxon>
        <taxon>Bacilli</taxon>
        <taxon>Lactobacillales</taxon>
        <taxon>Lactobacillaceae</taxon>
        <taxon>Lactobacillus</taxon>
    </lineage>
</organism>
<dbReference type="Proteomes" id="UP000510788">
    <property type="component" value="Chromosome"/>
</dbReference>
<keyword evidence="9 10" id="KW-0119">Carbohydrate metabolism</keyword>
<protein>
    <recommendedName>
        <fullName evidence="10">Galactose-1-phosphate uridylyltransferase</fullName>
        <shortName evidence="10">Gal-1-P uridylyltransferase</shortName>
        <ecNumber evidence="10">2.7.7.12</ecNumber>
    </recommendedName>
    <alternativeName>
        <fullName evidence="10">UDP-glucose--hexose-1-phosphate uridylyltransferase</fullName>
    </alternativeName>
</protein>
<evidence type="ECO:0000256" key="8">
    <source>
        <dbReference type="ARBA" id="ARBA00023144"/>
    </source>
</evidence>
<feature type="domain" description="Galactose-1-phosphate uridyl transferase C-terminal" evidence="12">
    <location>
        <begin position="237"/>
        <end position="430"/>
    </location>
</feature>
<reference evidence="13 14" key="1">
    <citation type="submission" date="2020-01" db="EMBL/GenBank/DDBJ databases">
        <title>Complete and circular genome sequences of six lactobacillus isolates from horses.</title>
        <authorList>
            <person name="Hassan H.M."/>
        </authorList>
    </citation>
    <scope>NUCLEOTIDE SEQUENCE [LARGE SCALE GENOMIC DNA]</scope>
    <source>
        <strain evidence="13 14">3DG</strain>
    </source>
</reference>
<dbReference type="EC" id="2.7.7.12" evidence="10"/>
<dbReference type="GO" id="GO:0006012">
    <property type="term" value="P:galactose metabolic process"/>
    <property type="evidence" value="ECO:0007669"/>
    <property type="project" value="UniProtKB-UniRule"/>
</dbReference>
<sequence>MKVIEKFAHEVIDSGTYKELDYVYLVNKIKALVGDEDEEYDENLSPVKQLVQIAVDQKKIPDDITSREVLNDELYDLKIPAPSKVNEIFWEKMQKSPKTATDWFYRLCVDNNYVKKEAIAKNIVFSGKSSKNHELEITINLSKPEKDPKAIAAAAHNVENKYPKCALCLENEGYLGGYGKNARSNLRIIRMMIGGRPWGFQYSPYAYFNEHCIFLDQKHIPMIINQQTLINLVDIEKQLPEYFVGSNADLPIVGGSMLAHEHYQGGRHIFPMMKAKIKKEIYFEKYPEVKAGIVDWPMSDLRLISKNSLDLIDLGSKIIDFWDHYSDPARQIKAFEGNSKHHTVTPIMHREGESFILDLVLRDNNTSDEYPLGIFHPHAELWHIKKENIGLIEVMGRAILPGRLKGELEEVKKYLLNQDNQIADSHLDWARKLKTDSQITKENVDQVLQQALVEIFDRVLECAGVFKNNRDGEIGWQKFTDALISEVDR</sequence>
<dbReference type="PIRSF" id="PIRSF006005">
    <property type="entry name" value="GalT_BS"/>
    <property type="match status" value="1"/>
</dbReference>
<comment type="subcellular location">
    <subcellularLocation>
        <location evidence="2 10">Cytoplasm</location>
    </subcellularLocation>
</comment>
<dbReference type="GO" id="GO:0005737">
    <property type="term" value="C:cytoplasm"/>
    <property type="evidence" value="ECO:0007669"/>
    <property type="project" value="UniProtKB-SubCell"/>
</dbReference>
<comment type="similarity">
    <text evidence="4 10">Belongs to the galactose-1-phosphate uridylyltransferase type 2 family.</text>
</comment>
<evidence type="ECO:0000256" key="5">
    <source>
        <dbReference type="ARBA" id="ARBA00022490"/>
    </source>
</evidence>
<dbReference type="AlphaFoldDB" id="A0A9X7TYG4"/>
<keyword evidence="7 10" id="KW-0548">Nucleotidyltransferase</keyword>
<evidence type="ECO:0000256" key="7">
    <source>
        <dbReference type="ARBA" id="ARBA00022695"/>
    </source>
</evidence>
<dbReference type="NCBIfam" id="NF003630">
    <property type="entry name" value="PRK05270.1-3"/>
    <property type="match status" value="1"/>
</dbReference>
<name>A0A9X7TYG4_LACJH</name>
<evidence type="ECO:0000256" key="4">
    <source>
        <dbReference type="ARBA" id="ARBA00008706"/>
    </source>
</evidence>
<feature type="domain" description="Galactose-1-phosphate uridyl transferase N-terminal" evidence="11">
    <location>
        <begin position="16"/>
        <end position="221"/>
    </location>
</feature>
<comment type="catalytic activity">
    <reaction evidence="1 10">
        <text>alpha-D-galactose 1-phosphate + UDP-alpha-D-glucose = alpha-D-glucose 1-phosphate + UDP-alpha-D-galactose</text>
        <dbReference type="Rhea" id="RHEA:13989"/>
        <dbReference type="ChEBI" id="CHEBI:58336"/>
        <dbReference type="ChEBI" id="CHEBI:58601"/>
        <dbReference type="ChEBI" id="CHEBI:58885"/>
        <dbReference type="ChEBI" id="CHEBI:66914"/>
        <dbReference type="EC" id="2.7.7.12"/>
    </reaction>
</comment>
<dbReference type="GO" id="GO:0008108">
    <property type="term" value="F:UDP-glucose:hexose-1-phosphate uridylyltransferase activity"/>
    <property type="evidence" value="ECO:0007669"/>
    <property type="project" value="UniProtKB-UniRule"/>
</dbReference>
<keyword evidence="6 10" id="KW-0808">Transferase</keyword>
<dbReference type="PANTHER" id="PTHR39191:SF1">
    <property type="entry name" value="DUF4922 DOMAIN-CONTAINING PROTEIN"/>
    <property type="match status" value="1"/>
</dbReference>
<dbReference type="EMBL" id="CP047409">
    <property type="protein sequence ID" value="QLL68524.1"/>
    <property type="molecule type" value="Genomic_DNA"/>
</dbReference>
<dbReference type="Pfam" id="PF02744">
    <property type="entry name" value="GalP_UDP_tr_C"/>
    <property type="match status" value="1"/>
</dbReference>
<evidence type="ECO:0000256" key="3">
    <source>
        <dbReference type="ARBA" id="ARBA00004947"/>
    </source>
</evidence>
<comment type="pathway">
    <text evidence="3 10">Carbohydrate metabolism; galactose metabolism.</text>
</comment>
<evidence type="ECO:0000256" key="10">
    <source>
        <dbReference type="HAMAP-Rule" id="MF_00571"/>
    </source>
</evidence>
<evidence type="ECO:0000313" key="13">
    <source>
        <dbReference type="EMBL" id="QLL68524.1"/>
    </source>
</evidence>
<evidence type="ECO:0000256" key="9">
    <source>
        <dbReference type="ARBA" id="ARBA00023277"/>
    </source>
</evidence>
<evidence type="ECO:0000313" key="14">
    <source>
        <dbReference type="Proteomes" id="UP000510788"/>
    </source>
</evidence>
<dbReference type="HAMAP" id="MF_00571">
    <property type="entry name" value="GalP_UDP_trans"/>
    <property type="match status" value="1"/>
</dbReference>